<evidence type="ECO:0000313" key="1">
    <source>
        <dbReference type="EMBL" id="AYM85593.1"/>
    </source>
</evidence>
<name>A0AAD0TWG3_9GAMM</name>
<evidence type="ECO:0000313" key="2">
    <source>
        <dbReference type="Proteomes" id="UP000279995"/>
    </source>
</evidence>
<dbReference type="EMBL" id="CP033065">
    <property type="protein sequence ID" value="AYM85593.1"/>
    <property type="molecule type" value="Genomic_DNA"/>
</dbReference>
<evidence type="ECO:0008006" key="3">
    <source>
        <dbReference type="Google" id="ProtNLM"/>
    </source>
</evidence>
<dbReference type="Proteomes" id="UP000279995">
    <property type="component" value="Chromosome I"/>
</dbReference>
<dbReference type="Pfam" id="PF13469">
    <property type="entry name" value="Sulfotransfer_3"/>
    <property type="match status" value="1"/>
</dbReference>
<dbReference type="Gene3D" id="3.40.50.300">
    <property type="entry name" value="P-loop containing nucleotide triphosphate hydrolases"/>
    <property type="match status" value="1"/>
</dbReference>
<dbReference type="InterPro" id="IPR027417">
    <property type="entry name" value="P-loop_NTPase"/>
</dbReference>
<organism evidence="1 2">
    <name type="scientific">Pseudoalteromonas agarivorans</name>
    <dbReference type="NCBI Taxonomy" id="176102"/>
    <lineage>
        <taxon>Bacteria</taxon>
        <taxon>Pseudomonadati</taxon>
        <taxon>Pseudomonadota</taxon>
        <taxon>Gammaproteobacteria</taxon>
        <taxon>Alteromonadales</taxon>
        <taxon>Pseudoalteromonadaceae</taxon>
        <taxon>Pseudoalteromonas</taxon>
    </lineage>
</organism>
<dbReference type="AlphaFoldDB" id="A0AAD0TWG3"/>
<sequence>MYSYYIEECEPEVGLIRDAKVGVLNNAELGFGGRLIVNSDTTDLVVKDLLGQVQSEVKIHLTLAPKLHTDLGLSDDKKVYRFSINLNKKTLAKDFHFSVHLNQNNHEVQLFNGFIQPVELPDKVLLIVGSPRSGTSALGKACRKALKAQAHGESHVIEGVSKALKDTEIFFEDSITAGINGNLVNSVPKTVLLAEHLNMLRNIYKLYYGDIIHLDKTPGIPMLHSLPFAFMAWPNAKVIFCKRRAMENIQSRLIKFPKVNFFQHAKQWKQSFITWRQSRQKITQLLKRNDWFVEVDQYDMAVSAEKVCIELGKFLRLTKSEEKRLLLQLSSTDRPEQTSALTLKAKSLQDFNWSESQLDELRKCCDKEMIMQNYSYSDTYYLNNDQEETND</sequence>
<dbReference type="RefSeq" id="WP_121636956.1">
    <property type="nucleotide sequence ID" value="NZ_CP033065.1"/>
</dbReference>
<accession>A0AAD0TWG3</accession>
<reference evidence="1 2" key="1">
    <citation type="submission" date="2018-10" db="EMBL/GenBank/DDBJ databases">
        <title>Complete Genome Sequence and Transcriptomic Profiles of a Marine Bacterium, Pseudoalteromonas agarivorans Hao 2018.</title>
        <authorList>
            <person name="Hao L."/>
        </authorList>
    </citation>
    <scope>NUCLEOTIDE SEQUENCE [LARGE SCALE GENOMIC DNA]</scope>
    <source>
        <strain evidence="1 2">Hao 2018</strain>
    </source>
</reference>
<dbReference type="SUPFAM" id="SSF52540">
    <property type="entry name" value="P-loop containing nucleoside triphosphate hydrolases"/>
    <property type="match status" value="1"/>
</dbReference>
<proteinExistence type="predicted"/>
<gene>
    <name evidence="1" type="ORF">D9T18_02220</name>
</gene>
<protein>
    <recommendedName>
        <fullName evidence="3">Sulfotransferase family protein</fullName>
    </recommendedName>
</protein>